<dbReference type="EMBL" id="JAAKZW010000175">
    <property type="protein sequence ID" value="NGO79851.1"/>
    <property type="molecule type" value="Genomic_DNA"/>
</dbReference>
<feature type="transmembrane region" description="Helical" evidence="7">
    <location>
        <begin position="171"/>
        <end position="190"/>
    </location>
</feature>
<evidence type="ECO:0000256" key="2">
    <source>
        <dbReference type="ARBA" id="ARBA00022692"/>
    </source>
</evidence>
<keyword evidence="2 7" id="KW-0812">Transmembrane</keyword>
<dbReference type="Pfam" id="PF07690">
    <property type="entry name" value="MFS_1"/>
    <property type="match status" value="1"/>
</dbReference>
<evidence type="ECO:0000256" key="6">
    <source>
        <dbReference type="SAM" id="MobiDB-lite"/>
    </source>
</evidence>
<evidence type="ECO:0000256" key="5">
    <source>
        <dbReference type="ARBA" id="ARBA00023251"/>
    </source>
</evidence>
<evidence type="ECO:0000313" key="9">
    <source>
        <dbReference type="EMBL" id="NGO79851.1"/>
    </source>
</evidence>
<evidence type="ECO:0000259" key="8">
    <source>
        <dbReference type="PROSITE" id="PS50850"/>
    </source>
</evidence>
<evidence type="ECO:0000256" key="4">
    <source>
        <dbReference type="ARBA" id="ARBA00023136"/>
    </source>
</evidence>
<keyword evidence="3 7" id="KW-1133">Transmembrane helix</keyword>
<accession>A0A6G4XTB9</accession>
<evidence type="ECO:0000256" key="1">
    <source>
        <dbReference type="ARBA" id="ARBA00004651"/>
    </source>
</evidence>
<proteinExistence type="predicted"/>
<feature type="transmembrane region" description="Helical" evidence="7">
    <location>
        <begin position="460"/>
        <end position="480"/>
    </location>
</feature>
<reference evidence="9 10" key="1">
    <citation type="submission" date="2020-02" db="EMBL/GenBank/DDBJ databases">
        <title>Whole-genome analyses of novel actinobacteria.</title>
        <authorList>
            <person name="Sahin N."/>
            <person name="Tokatli A."/>
        </authorList>
    </citation>
    <scope>NUCLEOTIDE SEQUENCE [LARGE SCALE GENOMIC DNA]</scope>
    <source>
        <strain evidence="9 10">YC504</strain>
    </source>
</reference>
<dbReference type="InterPro" id="IPR020846">
    <property type="entry name" value="MFS_dom"/>
</dbReference>
<feature type="transmembrane region" description="Helical" evidence="7">
    <location>
        <begin position="81"/>
        <end position="104"/>
    </location>
</feature>
<feature type="transmembrane region" description="Helical" evidence="7">
    <location>
        <begin position="46"/>
        <end position="69"/>
    </location>
</feature>
<dbReference type="GO" id="GO:0046677">
    <property type="term" value="P:response to antibiotic"/>
    <property type="evidence" value="ECO:0007669"/>
    <property type="project" value="UniProtKB-KW"/>
</dbReference>
<dbReference type="PROSITE" id="PS50850">
    <property type="entry name" value="MFS"/>
    <property type="match status" value="1"/>
</dbReference>
<evidence type="ECO:0000256" key="3">
    <source>
        <dbReference type="ARBA" id="ARBA00022989"/>
    </source>
</evidence>
<dbReference type="PANTHER" id="PTHR42718:SF49">
    <property type="entry name" value="EXPORT PROTEIN"/>
    <property type="match status" value="1"/>
</dbReference>
<gene>
    <name evidence="9" type="ORF">G6045_29955</name>
</gene>
<feature type="transmembrane region" description="Helical" evidence="7">
    <location>
        <begin position="110"/>
        <end position="128"/>
    </location>
</feature>
<feature type="transmembrane region" description="Helical" evidence="7">
    <location>
        <begin position="231"/>
        <end position="250"/>
    </location>
</feature>
<keyword evidence="4 7" id="KW-0472">Membrane</keyword>
<evidence type="ECO:0000313" key="10">
    <source>
        <dbReference type="Proteomes" id="UP000481109"/>
    </source>
</evidence>
<feature type="transmembrane region" description="Helical" evidence="7">
    <location>
        <begin position="140"/>
        <end position="165"/>
    </location>
</feature>
<feature type="domain" description="Major facilitator superfamily (MFS) profile" evidence="8">
    <location>
        <begin position="15"/>
        <end position="485"/>
    </location>
</feature>
<dbReference type="AlphaFoldDB" id="A0A6G4XTB9"/>
<feature type="transmembrane region" description="Helical" evidence="7">
    <location>
        <begin position="338"/>
        <end position="357"/>
    </location>
</feature>
<organism evidence="9 10">
    <name type="scientific">Streptomyces mesophilus</name>
    <dbReference type="NCBI Taxonomy" id="1775132"/>
    <lineage>
        <taxon>Bacteria</taxon>
        <taxon>Bacillati</taxon>
        <taxon>Actinomycetota</taxon>
        <taxon>Actinomycetes</taxon>
        <taxon>Kitasatosporales</taxon>
        <taxon>Streptomycetaceae</taxon>
        <taxon>Streptomyces</taxon>
    </lineage>
</organism>
<keyword evidence="10" id="KW-1185">Reference proteome</keyword>
<feature type="transmembrane region" description="Helical" evidence="7">
    <location>
        <begin position="202"/>
        <end position="219"/>
    </location>
</feature>
<keyword evidence="5" id="KW-0046">Antibiotic resistance</keyword>
<dbReference type="RefSeq" id="WP_165335288.1">
    <property type="nucleotide sequence ID" value="NZ_JAAKZW010000175.1"/>
</dbReference>
<feature type="transmembrane region" description="Helical" evidence="7">
    <location>
        <begin position="271"/>
        <end position="295"/>
    </location>
</feature>
<protein>
    <submittedName>
        <fullName evidence="9">MFS transporter</fullName>
    </submittedName>
</protein>
<feature type="region of interest" description="Disordered" evidence="6">
    <location>
        <begin position="485"/>
        <end position="510"/>
    </location>
</feature>
<dbReference type="SUPFAM" id="SSF103473">
    <property type="entry name" value="MFS general substrate transporter"/>
    <property type="match status" value="1"/>
</dbReference>
<feature type="transmembrane region" description="Helical" evidence="7">
    <location>
        <begin position="405"/>
        <end position="427"/>
    </location>
</feature>
<comment type="subcellular location">
    <subcellularLocation>
        <location evidence="1">Cell membrane</location>
        <topology evidence="1">Multi-pass membrane protein</topology>
    </subcellularLocation>
</comment>
<dbReference type="CDD" id="cd17321">
    <property type="entry name" value="MFS_MMR_MDR_like"/>
    <property type="match status" value="1"/>
</dbReference>
<dbReference type="InterPro" id="IPR011701">
    <property type="entry name" value="MFS"/>
</dbReference>
<feature type="compositionally biased region" description="Polar residues" evidence="6">
    <location>
        <begin position="485"/>
        <end position="497"/>
    </location>
</feature>
<dbReference type="PANTHER" id="PTHR42718">
    <property type="entry name" value="MAJOR FACILITATOR SUPERFAMILY MULTIDRUG TRANSPORTER MFSC"/>
    <property type="match status" value="1"/>
</dbReference>
<dbReference type="Proteomes" id="UP000481109">
    <property type="component" value="Unassembled WGS sequence"/>
</dbReference>
<dbReference type="InterPro" id="IPR036259">
    <property type="entry name" value="MFS_trans_sf"/>
</dbReference>
<dbReference type="Gene3D" id="1.20.1250.20">
    <property type="entry name" value="MFS general substrate transporter like domains"/>
    <property type="match status" value="1"/>
</dbReference>
<comment type="caution">
    <text evidence="9">The sequence shown here is derived from an EMBL/GenBank/DDBJ whole genome shotgun (WGS) entry which is preliminary data.</text>
</comment>
<evidence type="ECO:0000256" key="7">
    <source>
        <dbReference type="SAM" id="Phobius"/>
    </source>
</evidence>
<dbReference type="GO" id="GO:0022857">
    <property type="term" value="F:transmembrane transporter activity"/>
    <property type="evidence" value="ECO:0007669"/>
    <property type="project" value="InterPro"/>
</dbReference>
<feature type="transmembrane region" description="Helical" evidence="7">
    <location>
        <begin position="363"/>
        <end position="384"/>
    </location>
</feature>
<sequence>MATAAHTPAPRGRTTLAVVLLGLFTLPMAMSGTTVALPSIGADLDASGGALNWVVTGYFLAASSFMLVAGSLGDLYGRRRLFSLGALLYTISTIASAAAQNILLLDIARIMVGIGAAGVMATGTALLATIFEGPARTKAFALAGTTGSVGLSLGPTVSGSIVDALGWRTTFLAYAAVGAVILIGSVVLPDARAAIRPKVDKAGAATFISGLALTLFAITQGPQQGWGSPATLLPLALGLGLLVTFVRLERRLAAAGGRPILDISLAADRKFIAWPLGSFALGAGTGAAMVFLPTYLQGTSGFSAREAGLVLLFLSVPMAVMPQIGARLVNRGVTVRTLLLTSLVLIAAGNIWLGAVLNPGMGTAPLAAPVLILGAATGLSFGIIDAQALTAVDASRTGMASGFLNTVRGGTGAVMLTVFGALLLALLEARAGSPEAAGRISSGVAQEALQAQQFSESMRLGLWAVAALVAVLALAVAALTRTSTRSGTQSPDLTNTDPAPLAKATTLQTR</sequence>
<feature type="transmembrane region" description="Helical" evidence="7">
    <location>
        <begin position="307"/>
        <end position="326"/>
    </location>
</feature>
<dbReference type="GO" id="GO:0005886">
    <property type="term" value="C:plasma membrane"/>
    <property type="evidence" value="ECO:0007669"/>
    <property type="project" value="UniProtKB-SubCell"/>
</dbReference>
<dbReference type="Gene3D" id="1.20.1720.10">
    <property type="entry name" value="Multidrug resistance protein D"/>
    <property type="match status" value="1"/>
</dbReference>
<name>A0A6G4XTB9_9ACTN</name>